<dbReference type="RefSeq" id="WP_203694330.1">
    <property type="nucleotide sequence ID" value="NZ_BAAALC010000032.1"/>
</dbReference>
<comment type="caution">
    <text evidence="2">The sequence shown here is derived from an EMBL/GenBank/DDBJ whole genome shotgun (WGS) entry which is preliminary data.</text>
</comment>
<dbReference type="EMBL" id="BONI01000041">
    <property type="protein sequence ID" value="GIG08003.1"/>
    <property type="molecule type" value="Genomic_DNA"/>
</dbReference>
<gene>
    <name evidence="2" type="ORF">Cco03nite_47030</name>
</gene>
<evidence type="ECO:0000313" key="3">
    <source>
        <dbReference type="Proteomes" id="UP000630887"/>
    </source>
</evidence>
<keyword evidence="1" id="KW-0472">Membrane</keyword>
<sequence length="79" mass="8129">MFTIAVLGLTLLGNFAPIGGYLLAVIRGRPVPARFVVTGGRFVAPASPVTGLFVVLAWTGAGGSSSLARLRSRTSTRPS</sequence>
<keyword evidence="1" id="KW-0812">Transmembrane</keyword>
<keyword evidence="3" id="KW-1185">Reference proteome</keyword>
<reference evidence="2 3" key="1">
    <citation type="submission" date="2021-01" db="EMBL/GenBank/DDBJ databases">
        <title>Whole genome shotgun sequence of Catellatospora coxensis NBRC 107359.</title>
        <authorList>
            <person name="Komaki H."/>
            <person name="Tamura T."/>
        </authorList>
    </citation>
    <scope>NUCLEOTIDE SEQUENCE [LARGE SCALE GENOMIC DNA]</scope>
    <source>
        <strain evidence="2 3">NBRC 107359</strain>
    </source>
</reference>
<proteinExistence type="predicted"/>
<keyword evidence="1" id="KW-1133">Transmembrane helix</keyword>
<feature type="transmembrane region" description="Helical" evidence="1">
    <location>
        <begin position="48"/>
        <end position="70"/>
    </location>
</feature>
<evidence type="ECO:0000256" key="1">
    <source>
        <dbReference type="SAM" id="Phobius"/>
    </source>
</evidence>
<evidence type="ECO:0000313" key="2">
    <source>
        <dbReference type="EMBL" id="GIG08003.1"/>
    </source>
</evidence>
<protein>
    <submittedName>
        <fullName evidence="2">Uncharacterized protein</fullName>
    </submittedName>
</protein>
<dbReference type="AlphaFoldDB" id="A0A8J3KSV6"/>
<dbReference type="Proteomes" id="UP000630887">
    <property type="component" value="Unassembled WGS sequence"/>
</dbReference>
<accession>A0A8J3KSV6</accession>
<name>A0A8J3KSV6_9ACTN</name>
<organism evidence="2 3">
    <name type="scientific">Catellatospora coxensis</name>
    <dbReference type="NCBI Taxonomy" id="310354"/>
    <lineage>
        <taxon>Bacteria</taxon>
        <taxon>Bacillati</taxon>
        <taxon>Actinomycetota</taxon>
        <taxon>Actinomycetes</taxon>
        <taxon>Micromonosporales</taxon>
        <taxon>Micromonosporaceae</taxon>
        <taxon>Catellatospora</taxon>
    </lineage>
</organism>